<dbReference type="PROSITE" id="PS51120">
    <property type="entry name" value="LDLRB"/>
    <property type="match status" value="4"/>
</dbReference>
<dbReference type="PROSITE" id="PS51257">
    <property type="entry name" value="PROKAR_LIPOPROTEIN"/>
    <property type="match status" value="1"/>
</dbReference>
<protein>
    <submittedName>
        <fullName evidence="1">Hypothetical conserved protein</fullName>
    </submittedName>
</protein>
<dbReference type="AlphaFoldDB" id="H5ST44"/>
<dbReference type="EMBL" id="AP011802">
    <property type="protein sequence ID" value="BAL59334.1"/>
    <property type="molecule type" value="Genomic_DNA"/>
</dbReference>
<dbReference type="InterPro" id="IPR050778">
    <property type="entry name" value="Cueball_EGF_LRP_Nidogen"/>
</dbReference>
<accession>H5ST44</accession>
<dbReference type="SMART" id="SM00135">
    <property type="entry name" value="LY"/>
    <property type="match status" value="6"/>
</dbReference>
<dbReference type="GO" id="GO:0017147">
    <property type="term" value="F:Wnt-protein binding"/>
    <property type="evidence" value="ECO:0007669"/>
    <property type="project" value="TreeGrafter"/>
</dbReference>
<proteinExistence type="predicted"/>
<sequence length="396" mass="41647">MALARRSTFLAFLFALIGFIGCTTTGPLIISLTGMPNPLIYPTSALLTVAGSPGSSKGLFTWTFFISCGGTFSSTTLPNNGPGNPLTIGPTSATTVSVTYDPTGASLGPCTLTVKLTTTSGRMATLTTSFTLSTSQPPATKMYWTNFEANKIQRANTDGSGLINLIDTGVSSFLEDLTLDLTNGKIYWTRNGKIQRANLDGSSIEDVVTGVIGPRGIALDLANGKIYWIIGGGIGTGQIQRANIDGSGVETLLSSLSFPIDITLDVTSGKMYWTDFNDGKILRANLDGTNAEDVVSGLQNPYAITLDDLITEKIYWTDDGNGRVQRANLDGSDVTTIADGISCPRGVALDLGTLKIYWTAACSGKVQRADLDGSNVEDLLTGLSILQGPQGIALEP</sequence>
<evidence type="ECO:0000313" key="1">
    <source>
        <dbReference type="EMBL" id="BAL59334.1"/>
    </source>
</evidence>
<organism evidence="1">
    <name type="scientific">Acetithermum autotrophicum</name>
    <dbReference type="NCBI Taxonomy" id="1446466"/>
    <lineage>
        <taxon>Bacteria</taxon>
        <taxon>Candidatus Bipolaricaulota</taxon>
        <taxon>Candidatus Acetithermum</taxon>
    </lineage>
</organism>
<gene>
    <name evidence="1" type="ORF">HGMM_OP3C489</name>
</gene>
<dbReference type="InterPro" id="IPR011042">
    <property type="entry name" value="6-blade_b-propeller_TolB-like"/>
</dbReference>
<dbReference type="Pfam" id="PF00058">
    <property type="entry name" value="Ldl_recept_b"/>
    <property type="match status" value="3"/>
</dbReference>
<reference evidence="1" key="1">
    <citation type="journal article" date="2005" name="Environ. Microbiol.">
        <title>Genetic and functional properties of uncultivated thermophilic crenarchaeotes from a subsurface gold mine as revealed by analysis of genome fragments.</title>
        <authorList>
            <person name="Nunoura T."/>
            <person name="Hirayama H."/>
            <person name="Takami H."/>
            <person name="Oida H."/>
            <person name="Nishi S."/>
            <person name="Shimamura S."/>
            <person name="Suzuki Y."/>
            <person name="Inagaki F."/>
            <person name="Takai K."/>
            <person name="Nealson K.H."/>
            <person name="Horikoshi K."/>
        </authorList>
    </citation>
    <scope>NUCLEOTIDE SEQUENCE</scope>
</reference>
<dbReference type="GO" id="GO:0060070">
    <property type="term" value="P:canonical Wnt signaling pathway"/>
    <property type="evidence" value="ECO:0007669"/>
    <property type="project" value="TreeGrafter"/>
</dbReference>
<dbReference type="Gene3D" id="2.120.10.30">
    <property type="entry name" value="TolB, C-terminal domain"/>
    <property type="match status" value="2"/>
</dbReference>
<dbReference type="InterPro" id="IPR000033">
    <property type="entry name" value="LDLR_classB_rpt"/>
</dbReference>
<dbReference type="PANTHER" id="PTHR46513:SF13">
    <property type="entry name" value="EGF-LIKE DOMAIN-CONTAINING PROTEIN"/>
    <property type="match status" value="1"/>
</dbReference>
<dbReference type="PANTHER" id="PTHR46513">
    <property type="entry name" value="VITELLOGENIN RECEPTOR-LIKE PROTEIN-RELATED-RELATED"/>
    <property type="match status" value="1"/>
</dbReference>
<dbReference type="GO" id="GO:0005886">
    <property type="term" value="C:plasma membrane"/>
    <property type="evidence" value="ECO:0007669"/>
    <property type="project" value="TreeGrafter"/>
</dbReference>
<dbReference type="SUPFAM" id="SSF63829">
    <property type="entry name" value="Calcium-dependent phosphotriesterase"/>
    <property type="match status" value="1"/>
</dbReference>
<dbReference type="SUPFAM" id="SSF63825">
    <property type="entry name" value="YWTD domain"/>
    <property type="match status" value="1"/>
</dbReference>
<name>H5ST44_ACEAU</name>
<reference evidence="1" key="2">
    <citation type="journal article" date="2012" name="PLoS ONE">
        <title>A Deeply Branching Thermophilic Bacterium with an Ancient Acetyl-CoA Pathway Dominates a Subsurface Ecosystem.</title>
        <authorList>
            <person name="Takami H."/>
            <person name="Noguchi H."/>
            <person name="Takaki Y."/>
            <person name="Uchiyama I."/>
            <person name="Toyoda A."/>
            <person name="Nishi S."/>
            <person name="Chee G.-J."/>
            <person name="Arai W."/>
            <person name="Nunoura T."/>
            <person name="Itoh T."/>
            <person name="Hattori M."/>
            <person name="Takai K."/>
        </authorList>
    </citation>
    <scope>NUCLEOTIDE SEQUENCE</scope>
</reference>
<dbReference type="GO" id="GO:0042813">
    <property type="term" value="F:Wnt receptor activity"/>
    <property type="evidence" value="ECO:0007669"/>
    <property type="project" value="TreeGrafter"/>
</dbReference>